<feature type="transmembrane region" description="Helical" evidence="1">
    <location>
        <begin position="138"/>
        <end position="157"/>
    </location>
</feature>
<dbReference type="InterPro" id="IPR037522">
    <property type="entry name" value="HD_GYP_dom"/>
</dbReference>
<dbReference type="Pfam" id="PF13487">
    <property type="entry name" value="HD_5"/>
    <property type="match status" value="1"/>
</dbReference>
<dbReference type="PANTHER" id="PTHR43155:SF2">
    <property type="entry name" value="CYCLIC DI-GMP PHOSPHODIESTERASE PA4108"/>
    <property type="match status" value="1"/>
</dbReference>
<evidence type="ECO:0000259" key="2">
    <source>
        <dbReference type="PROSITE" id="PS51832"/>
    </source>
</evidence>
<organism evidence="3">
    <name type="scientific">uncultured Rubrobacteraceae bacterium</name>
    <dbReference type="NCBI Taxonomy" id="349277"/>
    <lineage>
        <taxon>Bacteria</taxon>
        <taxon>Bacillati</taxon>
        <taxon>Actinomycetota</taxon>
        <taxon>Rubrobacteria</taxon>
        <taxon>Rubrobacterales</taxon>
        <taxon>Rubrobacteraceae</taxon>
        <taxon>environmental samples</taxon>
    </lineage>
</organism>
<evidence type="ECO:0000256" key="1">
    <source>
        <dbReference type="SAM" id="Phobius"/>
    </source>
</evidence>
<dbReference type="EMBL" id="CADCVH010000001">
    <property type="protein sequence ID" value="CAA9441679.1"/>
    <property type="molecule type" value="Genomic_DNA"/>
</dbReference>
<sequence length="464" mass="48198">MGGDVGLKAYVAALAALSLALAASCAHQFGVELGPRYVVGAVAFGAVLALAELFPVRVGDHSEVSAVDAGLVLASVVLGPLWAVPAAFSCALVEGNGDPLRTSHAAARNAAEVLLAGAAFSFVTPPLLSSGDPVSKAAAVYATLAAAAVLLVANNALDACLLKAKYGQAFGQTWEDVLKPYLLSDAVNVLTASLGTLALLSYGPVAAVVLVAGSVGSQALVLRSREHARRSRELETENAALKRALAGAGMTFGSLAAEALGRKDGYTHRHAAATAVYAADLAREMKLGEKRAEELRLAGLLHDVGMAFLPEELLLAGGRANSVAQRELAEHPALGEAALASVPGYEELSRWVRWHHERPDGRGYPDKLRGSWIPVEAKILAVAQAHADLVLDGPSCPGVPPREARERLAADMDAGFDGTVLKAFLRILDTESEGYRNADDHRFVLPGRSGPRGVLEEDAAGAPS</sequence>
<feature type="transmembrane region" description="Helical" evidence="1">
    <location>
        <begin position="36"/>
        <end position="54"/>
    </location>
</feature>
<dbReference type="PANTHER" id="PTHR43155">
    <property type="entry name" value="CYCLIC DI-GMP PHOSPHODIESTERASE PA4108-RELATED"/>
    <property type="match status" value="1"/>
</dbReference>
<dbReference type="SUPFAM" id="SSF109604">
    <property type="entry name" value="HD-domain/PDEase-like"/>
    <property type="match status" value="1"/>
</dbReference>
<gene>
    <name evidence="3" type="ORF">AVDCRST_MAG02-121</name>
</gene>
<evidence type="ECO:0000313" key="3">
    <source>
        <dbReference type="EMBL" id="CAA9441679.1"/>
    </source>
</evidence>
<dbReference type="SMART" id="SM00471">
    <property type="entry name" value="HDc"/>
    <property type="match status" value="1"/>
</dbReference>
<proteinExistence type="predicted"/>
<feature type="transmembrane region" description="Helical" evidence="1">
    <location>
        <begin position="66"/>
        <end position="88"/>
    </location>
</feature>
<name>A0A6J4QGZ8_9ACTN</name>
<feature type="domain" description="HD-GYP" evidence="2">
    <location>
        <begin position="245"/>
        <end position="440"/>
    </location>
</feature>
<dbReference type="AlphaFoldDB" id="A0A6J4QGZ8"/>
<keyword evidence="1" id="KW-0812">Transmembrane</keyword>
<dbReference type="InterPro" id="IPR003607">
    <property type="entry name" value="HD/PDEase_dom"/>
</dbReference>
<accession>A0A6J4QGZ8</accession>
<dbReference type="CDD" id="cd00077">
    <property type="entry name" value="HDc"/>
    <property type="match status" value="1"/>
</dbReference>
<dbReference type="Gene3D" id="1.10.3210.10">
    <property type="entry name" value="Hypothetical protein af1432"/>
    <property type="match status" value="1"/>
</dbReference>
<keyword evidence="1" id="KW-0472">Membrane</keyword>
<keyword evidence="1" id="KW-1133">Transmembrane helix</keyword>
<dbReference type="PROSITE" id="PS51832">
    <property type="entry name" value="HD_GYP"/>
    <property type="match status" value="1"/>
</dbReference>
<protein>
    <recommendedName>
        <fullName evidence="2">HD-GYP domain-containing protein</fullName>
    </recommendedName>
</protein>
<reference evidence="3" key="1">
    <citation type="submission" date="2020-02" db="EMBL/GenBank/DDBJ databases">
        <authorList>
            <person name="Meier V. D."/>
        </authorList>
    </citation>
    <scope>NUCLEOTIDE SEQUENCE</scope>
    <source>
        <strain evidence="3">AVDCRST_MAG02</strain>
    </source>
</reference>